<evidence type="ECO:0000256" key="6">
    <source>
        <dbReference type="PROSITE-ProRule" id="PRU00309"/>
    </source>
</evidence>
<evidence type="ECO:0000256" key="5">
    <source>
        <dbReference type="ARBA" id="ARBA00023125"/>
    </source>
</evidence>
<dbReference type="SMART" id="SM00692">
    <property type="entry name" value="DM3"/>
    <property type="match status" value="1"/>
</dbReference>
<comment type="caution">
    <text evidence="9">The sequence shown here is derived from an EMBL/GenBank/DDBJ whole genome shotgun (WGS) entry which is preliminary data.</text>
</comment>
<evidence type="ECO:0000256" key="1">
    <source>
        <dbReference type="ARBA" id="ARBA00001968"/>
    </source>
</evidence>
<dbReference type="SUPFAM" id="SSF57716">
    <property type="entry name" value="Glucocorticoid receptor-like (DNA-binding domain)"/>
    <property type="match status" value="1"/>
</dbReference>
<dbReference type="PANTHER" id="PTHR23080">
    <property type="entry name" value="THAP DOMAIN PROTEIN"/>
    <property type="match status" value="1"/>
</dbReference>
<reference evidence="9" key="1">
    <citation type="submission" date="2023-11" db="EMBL/GenBank/DDBJ databases">
        <title>Genome assemblies of two species of porcelain crab, Petrolisthes cinctipes and Petrolisthes manimaculis (Anomura: Porcellanidae).</title>
        <authorList>
            <person name="Angst P."/>
        </authorList>
    </citation>
    <scope>NUCLEOTIDE SEQUENCE</scope>
    <source>
        <strain evidence="9">PB745_02</strain>
        <tissue evidence="9">Gill</tissue>
    </source>
</reference>
<dbReference type="GO" id="GO:0008270">
    <property type="term" value="F:zinc ion binding"/>
    <property type="evidence" value="ECO:0007669"/>
    <property type="project" value="UniProtKB-KW"/>
</dbReference>
<evidence type="ECO:0000256" key="2">
    <source>
        <dbReference type="ARBA" id="ARBA00022723"/>
    </source>
</evidence>
<name>A0AAE1QI17_9EUCA</name>
<feature type="domain" description="THAP-type" evidence="8">
    <location>
        <begin position="138"/>
        <end position="227"/>
    </location>
</feature>
<dbReference type="InterPro" id="IPR038441">
    <property type="entry name" value="THAP_Znf_sf"/>
</dbReference>
<feature type="region of interest" description="Disordered" evidence="7">
    <location>
        <begin position="41"/>
        <end position="63"/>
    </location>
</feature>
<accession>A0AAE1QI17</accession>
<gene>
    <name evidence="9" type="ORF">Pmani_002365</name>
</gene>
<feature type="compositionally biased region" description="Low complexity" evidence="7">
    <location>
        <begin position="49"/>
        <end position="63"/>
    </location>
</feature>
<dbReference type="Pfam" id="PF13359">
    <property type="entry name" value="DDE_Tnp_4"/>
    <property type="match status" value="1"/>
</dbReference>
<evidence type="ECO:0000313" key="10">
    <source>
        <dbReference type="Proteomes" id="UP001292094"/>
    </source>
</evidence>
<keyword evidence="10" id="KW-1185">Reference proteome</keyword>
<keyword evidence="4" id="KW-0862">Zinc</keyword>
<comment type="cofactor">
    <cofactor evidence="1">
        <name>a divalent metal cation</name>
        <dbReference type="ChEBI" id="CHEBI:60240"/>
    </cofactor>
</comment>
<evidence type="ECO:0000256" key="4">
    <source>
        <dbReference type="ARBA" id="ARBA00022833"/>
    </source>
</evidence>
<dbReference type="InterPro" id="IPR006612">
    <property type="entry name" value="THAP_Znf"/>
</dbReference>
<evidence type="ECO:0000259" key="8">
    <source>
        <dbReference type="PROSITE" id="PS50950"/>
    </source>
</evidence>
<dbReference type="SMART" id="SM00980">
    <property type="entry name" value="THAP"/>
    <property type="match status" value="1"/>
</dbReference>
<evidence type="ECO:0000256" key="3">
    <source>
        <dbReference type="ARBA" id="ARBA00022771"/>
    </source>
</evidence>
<protein>
    <recommendedName>
        <fullName evidence="8">THAP-type domain-containing protein</fullName>
    </recommendedName>
</protein>
<proteinExistence type="predicted"/>
<evidence type="ECO:0000313" key="9">
    <source>
        <dbReference type="EMBL" id="KAK4327136.1"/>
    </source>
</evidence>
<dbReference type="InterPro" id="IPR027806">
    <property type="entry name" value="HARBI1_dom"/>
</dbReference>
<keyword evidence="5 6" id="KW-0238">DNA-binding</keyword>
<dbReference type="InterPro" id="IPR027805">
    <property type="entry name" value="Transposase_HTH_dom"/>
</dbReference>
<dbReference type="GO" id="GO:0003677">
    <property type="term" value="F:DNA binding"/>
    <property type="evidence" value="ECO:0007669"/>
    <property type="project" value="UniProtKB-UniRule"/>
</dbReference>
<evidence type="ECO:0000256" key="7">
    <source>
        <dbReference type="SAM" id="MobiDB-lite"/>
    </source>
</evidence>
<dbReference type="PROSITE" id="PS50950">
    <property type="entry name" value="ZF_THAP"/>
    <property type="match status" value="1"/>
</dbReference>
<dbReference type="Pfam" id="PF13613">
    <property type="entry name" value="HTH_Tnp_4"/>
    <property type="match status" value="1"/>
</dbReference>
<organism evidence="9 10">
    <name type="scientific">Petrolisthes manimaculis</name>
    <dbReference type="NCBI Taxonomy" id="1843537"/>
    <lineage>
        <taxon>Eukaryota</taxon>
        <taxon>Metazoa</taxon>
        <taxon>Ecdysozoa</taxon>
        <taxon>Arthropoda</taxon>
        <taxon>Crustacea</taxon>
        <taxon>Multicrustacea</taxon>
        <taxon>Malacostraca</taxon>
        <taxon>Eumalacostraca</taxon>
        <taxon>Eucarida</taxon>
        <taxon>Decapoda</taxon>
        <taxon>Pleocyemata</taxon>
        <taxon>Anomura</taxon>
        <taxon>Galatheoidea</taxon>
        <taxon>Porcellanidae</taxon>
        <taxon>Petrolisthes</taxon>
    </lineage>
</organism>
<keyword evidence="3 6" id="KW-0863">Zinc-finger</keyword>
<keyword evidence="2" id="KW-0479">Metal-binding</keyword>
<dbReference type="EMBL" id="JAWZYT010000168">
    <property type="protein sequence ID" value="KAK4327136.1"/>
    <property type="molecule type" value="Genomic_DNA"/>
</dbReference>
<dbReference type="Pfam" id="PF05485">
    <property type="entry name" value="THAP"/>
    <property type="match status" value="1"/>
</dbReference>
<dbReference type="AlphaFoldDB" id="A0AAE1QI17"/>
<sequence>MESNDSHRDFTRSFYHPITVQAKPAPPKAVTPHSALIGPSRAKSATPLPAISSTSQAQSATPTAAIRVQGTNIDYSRDDVLGATGGLVKIMLEKYTGKGHILYIDSYYSSPLLSRYLHYYLGISTTISVSPRAKSWNMRYSEENPEKYAKNFPGQQIKSRHGGHKFPKEAGQRKRWIVAIRRDKWSPTEGSVVCHKHFTEEDYVTTTAIGENCKNKILKPGAVPSQFRWTKTSSPAVIARRERAKQKERSNNFSPAIFLHQSIDACDLGAEVEVDATVNEVLVLQNQQPTTTTVGTMTEPISANTFPRFSEKESYFSIEMLMENDKALHFFTGLENSTKFNYVFQSLGPAAYKLNYFFGQVSKPKVEYQFLLVLMKLRQRKCNYELALMFGIEEKAVYNIFVTWVRFMALQWREIDLWPSKDLVHFYSPEDFFDKFPDTRVVLDGTECPVNKPKQPVTQQATFSKYKNRNTVKVVVGSTPGGLVSHVSPAYGGSVSDRHIIERSDIPKMCNPGDSIMAVKGFEVQDLFAPHDVTVNIPTFFKKTNRLSGKAVLSDRKIASKRVHIERIIGLGKTYKILTSPLGHAETQLASDIIFICFMLCNFHSCIVPSTS</sequence>
<dbReference type="Proteomes" id="UP001292094">
    <property type="component" value="Unassembled WGS sequence"/>
</dbReference>
<dbReference type="Gene3D" id="6.20.210.20">
    <property type="entry name" value="THAP domain"/>
    <property type="match status" value="1"/>
</dbReference>